<name>A0A2R8AYP1_9RHOB</name>
<evidence type="ECO:0000313" key="3">
    <source>
        <dbReference type="Proteomes" id="UP000244904"/>
    </source>
</evidence>
<keyword evidence="3" id="KW-1185">Reference proteome</keyword>
<proteinExistence type="predicted"/>
<reference evidence="3" key="1">
    <citation type="submission" date="2018-03" db="EMBL/GenBank/DDBJ databases">
        <authorList>
            <person name="Rodrigo-Torres L."/>
            <person name="Arahal R. D."/>
            <person name="Lucena T."/>
        </authorList>
    </citation>
    <scope>NUCLEOTIDE SEQUENCE [LARGE SCALE GENOMIC DNA]</scope>
    <source>
        <strain evidence="3">CECT 8871</strain>
    </source>
</reference>
<dbReference type="Proteomes" id="UP000244904">
    <property type="component" value="Unassembled WGS sequence"/>
</dbReference>
<protein>
    <recommendedName>
        <fullName evidence="1">Winged helix domain-containing protein</fullName>
    </recommendedName>
</protein>
<gene>
    <name evidence="2" type="ORF">PRI8871_02956</name>
</gene>
<dbReference type="RefSeq" id="WP_245897877.1">
    <property type="nucleotide sequence ID" value="NZ_OMOJ01000007.1"/>
</dbReference>
<accession>A0A2R8AYP1</accession>
<dbReference type="AlphaFoldDB" id="A0A2R8AYP1"/>
<evidence type="ECO:0000313" key="2">
    <source>
        <dbReference type="EMBL" id="SPF81136.1"/>
    </source>
</evidence>
<dbReference type="Pfam" id="PF22324">
    <property type="entry name" value="HTH_91"/>
    <property type="match status" value="1"/>
</dbReference>
<sequence length="132" mass="14388">MCSEWNPGNVCKRAGAKVPKPIKEKGPRTVARKSRAKEAGTAFIVTPKAGAPFRIVVSGRNRWALENLRRAGITGCTPITNPAPRWSHYIHQLRELGVQIETIPEPHGGAYPGTHGRYVLRCAVAPEWKGGA</sequence>
<evidence type="ECO:0000259" key="1">
    <source>
        <dbReference type="Pfam" id="PF22324"/>
    </source>
</evidence>
<feature type="domain" description="Winged helix" evidence="1">
    <location>
        <begin position="55"/>
        <end position="127"/>
    </location>
</feature>
<organism evidence="2 3">
    <name type="scientific">Pseudoprimorskyibacter insulae</name>
    <dbReference type="NCBI Taxonomy" id="1695997"/>
    <lineage>
        <taxon>Bacteria</taxon>
        <taxon>Pseudomonadati</taxon>
        <taxon>Pseudomonadota</taxon>
        <taxon>Alphaproteobacteria</taxon>
        <taxon>Rhodobacterales</taxon>
        <taxon>Paracoccaceae</taxon>
        <taxon>Pseudoprimorskyibacter</taxon>
    </lineage>
</organism>
<dbReference type="EMBL" id="OMOJ01000007">
    <property type="protein sequence ID" value="SPF81136.1"/>
    <property type="molecule type" value="Genomic_DNA"/>
</dbReference>
<dbReference type="InterPro" id="IPR054382">
    <property type="entry name" value="wHTH_alphaproteobact"/>
</dbReference>